<gene>
    <name evidence="1" type="ORF">LCGC14_2674810</name>
</gene>
<evidence type="ECO:0000313" key="1">
    <source>
        <dbReference type="EMBL" id="KKK95239.1"/>
    </source>
</evidence>
<proteinExistence type="predicted"/>
<dbReference type="AlphaFoldDB" id="A0A0F9BXY2"/>
<accession>A0A0F9BXY2</accession>
<dbReference type="EMBL" id="LAZR01046997">
    <property type="protein sequence ID" value="KKK95239.1"/>
    <property type="molecule type" value="Genomic_DNA"/>
</dbReference>
<sequence>MNITEALIGDTVKTTWVDSGVTPSAITAELFTGSETSIIAAGAMTSSGDGHFFRLMTLPDTPGFYVSETLATIDGLPYKRRKKIHAILGEVD</sequence>
<protein>
    <submittedName>
        <fullName evidence="1">Uncharacterized protein</fullName>
    </submittedName>
</protein>
<name>A0A0F9BXY2_9ZZZZ</name>
<organism evidence="1">
    <name type="scientific">marine sediment metagenome</name>
    <dbReference type="NCBI Taxonomy" id="412755"/>
    <lineage>
        <taxon>unclassified sequences</taxon>
        <taxon>metagenomes</taxon>
        <taxon>ecological metagenomes</taxon>
    </lineage>
</organism>
<reference evidence="1" key="1">
    <citation type="journal article" date="2015" name="Nature">
        <title>Complex archaea that bridge the gap between prokaryotes and eukaryotes.</title>
        <authorList>
            <person name="Spang A."/>
            <person name="Saw J.H."/>
            <person name="Jorgensen S.L."/>
            <person name="Zaremba-Niedzwiedzka K."/>
            <person name="Martijn J."/>
            <person name="Lind A.E."/>
            <person name="van Eijk R."/>
            <person name="Schleper C."/>
            <person name="Guy L."/>
            <person name="Ettema T.J."/>
        </authorList>
    </citation>
    <scope>NUCLEOTIDE SEQUENCE</scope>
</reference>
<comment type="caution">
    <text evidence="1">The sequence shown here is derived from an EMBL/GenBank/DDBJ whole genome shotgun (WGS) entry which is preliminary data.</text>
</comment>